<evidence type="ECO:0000313" key="13">
    <source>
        <dbReference type="Proteomes" id="UP000034181"/>
    </source>
</evidence>
<dbReference type="CDD" id="cd20070">
    <property type="entry name" value="5TM_YidC_Alb3"/>
    <property type="match status" value="1"/>
</dbReference>
<dbReference type="InterPro" id="IPR028055">
    <property type="entry name" value="YidC/Oxa/ALB_C"/>
</dbReference>
<comment type="subcellular location">
    <subcellularLocation>
        <location evidence="1">Cell membrane</location>
        <topology evidence="1">Multi-pass membrane protein</topology>
    </subcellularLocation>
    <subcellularLocation>
        <location evidence="9">Membrane</location>
        <topology evidence="9">Multi-pass membrane protein</topology>
    </subcellularLocation>
</comment>
<evidence type="ECO:0000313" key="12">
    <source>
        <dbReference type="EMBL" id="KKQ74938.1"/>
    </source>
</evidence>
<comment type="caution">
    <text evidence="12">The sequence shown here is derived from an EMBL/GenBank/DDBJ whole genome shotgun (WGS) entry which is preliminary data.</text>
</comment>
<proteinExistence type="inferred from homology"/>
<evidence type="ECO:0000256" key="2">
    <source>
        <dbReference type="ARBA" id="ARBA00022448"/>
    </source>
</evidence>
<evidence type="ECO:0000256" key="5">
    <source>
        <dbReference type="ARBA" id="ARBA00022927"/>
    </source>
</evidence>
<dbReference type="AlphaFoldDB" id="A0A0G0K5G5"/>
<dbReference type="EMBL" id="LBUZ01000021">
    <property type="protein sequence ID" value="KKQ74938.1"/>
    <property type="molecule type" value="Genomic_DNA"/>
</dbReference>
<feature type="transmembrane region" description="Helical" evidence="10">
    <location>
        <begin position="160"/>
        <end position="182"/>
    </location>
</feature>
<keyword evidence="2" id="KW-0813">Transport</keyword>
<dbReference type="NCBIfam" id="TIGR03592">
    <property type="entry name" value="yidC_oxa1_cterm"/>
    <property type="match status" value="1"/>
</dbReference>
<dbReference type="Proteomes" id="UP000034181">
    <property type="component" value="Unassembled WGS sequence"/>
</dbReference>
<evidence type="ECO:0000256" key="4">
    <source>
        <dbReference type="ARBA" id="ARBA00022692"/>
    </source>
</evidence>
<feature type="transmembrane region" description="Helical" evidence="10">
    <location>
        <begin position="217"/>
        <end position="240"/>
    </location>
</feature>
<dbReference type="GO" id="GO:0032977">
    <property type="term" value="F:membrane insertase activity"/>
    <property type="evidence" value="ECO:0007669"/>
    <property type="project" value="InterPro"/>
</dbReference>
<evidence type="ECO:0000256" key="7">
    <source>
        <dbReference type="ARBA" id="ARBA00023136"/>
    </source>
</evidence>
<dbReference type="GO" id="GO:0051205">
    <property type="term" value="P:protein insertion into membrane"/>
    <property type="evidence" value="ECO:0007669"/>
    <property type="project" value="TreeGrafter"/>
</dbReference>
<keyword evidence="4 9" id="KW-0812">Transmembrane</keyword>
<sequence>MNIFQILLIQPLANGLILFYNILGQNLGLAILGFSVFLKVLMSPLTRRQMQSAKKMRDLKPRLDKLKLKYKGDKTKLMQAQADLYKEFKINPMGSFLPLIAQMVVLFAFFSVFNKTLSSDSSALENLNNLLYPFLRFPQEHVINTNFLGLDLSKPNVTTYGVLPIAVPGPLIILAAIAQFVSAKIMAPLIKKEEKIAKGTPEKSDDMEVAMAKSTTITLPLITLFFGMQFAAGLALYWLAISLFQAYDQYRTSGWGGLTPTINRVKRVFLL</sequence>
<protein>
    <submittedName>
        <fullName evidence="12">Membrane protein insertase, YidC/Oxa1 family</fullName>
    </submittedName>
</protein>
<feature type="domain" description="Membrane insertase YidC/Oxa/ALB C-terminal" evidence="11">
    <location>
        <begin position="28"/>
        <end position="250"/>
    </location>
</feature>
<feature type="transmembrane region" description="Helical" evidence="10">
    <location>
        <begin position="25"/>
        <end position="46"/>
    </location>
</feature>
<organism evidence="12 13">
    <name type="scientific">Candidatus Woesebacteria bacterium GW2011_GWB1_38_5b</name>
    <dbReference type="NCBI Taxonomy" id="1618569"/>
    <lineage>
        <taxon>Bacteria</taxon>
        <taxon>Candidatus Woeseibacteriota</taxon>
    </lineage>
</organism>
<keyword evidence="6 10" id="KW-1133">Transmembrane helix</keyword>
<evidence type="ECO:0000256" key="1">
    <source>
        <dbReference type="ARBA" id="ARBA00004651"/>
    </source>
</evidence>
<keyword evidence="8" id="KW-0143">Chaperone</keyword>
<dbReference type="GO" id="GO:0015031">
    <property type="term" value="P:protein transport"/>
    <property type="evidence" value="ECO:0007669"/>
    <property type="project" value="UniProtKB-KW"/>
</dbReference>
<evidence type="ECO:0000256" key="6">
    <source>
        <dbReference type="ARBA" id="ARBA00022989"/>
    </source>
</evidence>
<dbReference type="InterPro" id="IPR047196">
    <property type="entry name" value="YidC_ALB_C"/>
</dbReference>
<evidence type="ECO:0000256" key="10">
    <source>
        <dbReference type="SAM" id="Phobius"/>
    </source>
</evidence>
<evidence type="ECO:0000256" key="9">
    <source>
        <dbReference type="RuleBase" id="RU003945"/>
    </source>
</evidence>
<evidence type="ECO:0000256" key="8">
    <source>
        <dbReference type="ARBA" id="ARBA00023186"/>
    </source>
</evidence>
<name>A0A0G0K5G5_9BACT</name>
<dbReference type="InterPro" id="IPR001708">
    <property type="entry name" value="YidC/ALB3/OXA1/COX18"/>
</dbReference>
<evidence type="ECO:0000259" key="11">
    <source>
        <dbReference type="Pfam" id="PF02096"/>
    </source>
</evidence>
<dbReference type="GO" id="GO:0005886">
    <property type="term" value="C:plasma membrane"/>
    <property type="evidence" value="ECO:0007669"/>
    <property type="project" value="UniProtKB-SubCell"/>
</dbReference>
<feature type="transmembrane region" description="Helical" evidence="10">
    <location>
        <begin position="96"/>
        <end position="113"/>
    </location>
</feature>
<keyword evidence="7 10" id="KW-0472">Membrane</keyword>
<accession>A0A0G0K5G5</accession>
<keyword evidence="3" id="KW-1003">Cell membrane</keyword>
<dbReference type="Pfam" id="PF02096">
    <property type="entry name" value="60KD_IMP"/>
    <property type="match status" value="1"/>
</dbReference>
<evidence type="ECO:0000256" key="3">
    <source>
        <dbReference type="ARBA" id="ARBA00022475"/>
    </source>
</evidence>
<dbReference type="PANTHER" id="PTHR12428:SF65">
    <property type="entry name" value="CYTOCHROME C OXIDASE ASSEMBLY PROTEIN COX18, MITOCHONDRIAL"/>
    <property type="match status" value="1"/>
</dbReference>
<keyword evidence="5" id="KW-0653">Protein transport</keyword>
<comment type="similarity">
    <text evidence="9">Belongs to the OXA1/ALB3/YidC family.</text>
</comment>
<dbReference type="PANTHER" id="PTHR12428">
    <property type="entry name" value="OXA1"/>
    <property type="match status" value="1"/>
</dbReference>
<reference evidence="12 13" key="1">
    <citation type="journal article" date="2015" name="Nature">
        <title>rRNA introns, odd ribosomes, and small enigmatic genomes across a large radiation of phyla.</title>
        <authorList>
            <person name="Brown C.T."/>
            <person name="Hug L.A."/>
            <person name="Thomas B.C."/>
            <person name="Sharon I."/>
            <person name="Castelle C.J."/>
            <person name="Singh A."/>
            <person name="Wilkins M.J."/>
            <person name="Williams K.H."/>
            <person name="Banfield J.F."/>
        </authorList>
    </citation>
    <scope>NUCLEOTIDE SEQUENCE [LARGE SCALE GENOMIC DNA]</scope>
</reference>
<gene>
    <name evidence="12" type="ORF">US96_C0021G0005</name>
</gene>